<gene>
    <name evidence="2" type="ORF">R3P38DRAFT_3433953</name>
</gene>
<reference evidence="2 3" key="1">
    <citation type="journal article" date="2024" name="J Genomics">
        <title>Draft genome sequencing and assembly of Favolaschia claudopus CIRM-BRFM 2984 isolated from oak limbs.</title>
        <authorList>
            <person name="Navarro D."/>
            <person name="Drula E."/>
            <person name="Chaduli D."/>
            <person name="Cazenave R."/>
            <person name="Ahrendt S."/>
            <person name="Wang J."/>
            <person name="Lipzen A."/>
            <person name="Daum C."/>
            <person name="Barry K."/>
            <person name="Grigoriev I.V."/>
            <person name="Favel A."/>
            <person name="Rosso M.N."/>
            <person name="Martin F."/>
        </authorList>
    </citation>
    <scope>NUCLEOTIDE SEQUENCE [LARGE SCALE GENOMIC DNA]</scope>
    <source>
        <strain evidence="2 3">CIRM-BRFM 2984</strain>
    </source>
</reference>
<accession>A0AAW0D305</accession>
<keyword evidence="3" id="KW-1185">Reference proteome</keyword>
<sequence length="250" mass="27166">MVPQISSALPALFPPINTRRRVLIVPLIRLSGASRPLPARTFFPRISDCRLFGAFRPLPTLHLPTDVPRDSACSALSTLSAPDHPRDSAAPRSPPSSRESAAAAGSGLSSLFPPFTTRPSSLVVPLLVRVFQLFPTLHHPTIVPRCSVACSGSSSLFPPFSIRPSSLVVPPLIRGFPAFSHPSPPDHRPSSFRRLVGVTRPLPPLVWHYITAVSVDSELPIQVVAHLTLHLVDLSQCEHSLRNNAHDLFK</sequence>
<name>A0AAW0D305_9AGAR</name>
<dbReference type="Proteomes" id="UP001362999">
    <property type="component" value="Unassembled WGS sequence"/>
</dbReference>
<evidence type="ECO:0000256" key="1">
    <source>
        <dbReference type="SAM" id="MobiDB-lite"/>
    </source>
</evidence>
<dbReference type="EMBL" id="JAWWNJ010000011">
    <property type="protein sequence ID" value="KAK7045168.1"/>
    <property type="molecule type" value="Genomic_DNA"/>
</dbReference>
<feature type="region of interest" description="Disordered" evidence="1">
    <location>
        <begin position="76"/>
        <end position="102"/>
    </location>
</feature>
<comment type="caution">
    <text evidence="2">The sequence shown here is derived from an EMBL/GenBank/DDBJ whole genome shotgun (WGS) entry which is preliminary data.</text>
</comment>
<feature type="compositionally biased region" description="Low complexity" evidence="1">
    <location>
        <begin position="90"/>
        <end position="102"/>
    </location>
</feature>
<protein>
    <submittedName>
        <fullName evidence="2">Uncharacterized protein</fullName>
    </submittedName>
</protein>
<organism evidence="2 3">
    <name type="scientific">Favolaschia claudopus</name>
    <dbReference type="NCBI Taxonomy" id="2862362"/>
    <lineage>
        <taxon>Eukaryota</taxon>
        <taxon>Fungi</taxon>
        <taxon>Dikarya</taxon>
        <taxon>Basidiomycota</taxon>
        <taxon>Agaricomycotina</taxon>
        <taxon>Agaricomycetes</taxon>
        <taxon>Agaricomycetidae</taxon>
        <taxon>Agaricales</taxon>
        <taxon>Marasmiineae</taxon>
        <taxon>Mycenaceae</taxon>
        <taxon>Favolaschia</taxon>
    </lineage>
</organism>
<proteinExistence type="predicted"/>
<evidence type="ECO:0000313" key="3">
    <source>
        <dbReference type="Proteomes" id="UP001362999"/>
    </source>
</evidence>
<evidence type="ECO:0000313" key="2">
    <source>
        <dbReference type="EMBL" id="KAK7045168.1"/>
    </source>
</evidence>
<dbReference type="AlphaFoldDB" id="A0AAW0D305"/>